<evidence type="ECO:0000259" key="2">
    <source>
        <dbReference type="PROSITE" id="PS51898"/>
    </source>
</evidence>
<dbReference type="GO" id="GO:0015074">
    <property type="term" value="P:DNA integration"/>
    <property type="evidence" value="ECO:0007669"/>
    <property type="project" value="InterPro"/>
</dbReference>
<dbReference type="SUPFAM" id="SSF56349">
    <property type="entry name" value="DNA breaking-rejoining enzymes"/>
    <property type="match status" value="1"/>
</dbReference>
<reference evidence="3 4" key="1">
    <citation type="submission" date="2019-01" db="EMBL/GenBank/DDBJ databases">
        <title>Complete Genome Sequence and Annotation of the Paracoccus pantotrophus type strain DSM 2944.</title>
        <authorList>
            <person name="Bockwoldt J.A."/>
            <person name="Zimmermann M."/>
            <person name="Tiso T."/>
            <person name="Blank L.M."/>
        </authorList>
    </citation>
    <scope>NUCLEOTIDE SEQUENCE [LARGE SCALE GENOMIC DNA]</scope>
    <source>
        <strain evidence="3 4">DSM 2944</strain>
    </source>
</reference>
<dbReference type="EMBL" id="CP044426">
    <property type="protein sequence ID" value="QFG38077.1"/>
    <property type="molecule type" value="Genomic_DNA"/>
</dbReference>
<dbReference type="GO" id="GO:0006310">
    <property type="term" value="P:DNA recombination"/>
    <property type="evidence" value="ECO:0007669"/>
    <property type="project" value="UniProtKB-KW"/>
</dbReference>
<dbReference type="Pfam" id="PF00589">
    <property type="entry name" value="Phage_integrase"/>
    <property type="match status" value="1"/>
</dbReference>
<gene>
    <name evidence="3" type="ORF">ESD82_18665</name>
</gene>
<feature type="domain" description="Tyr recombinase" evidence="2">
    <location>
        <begin position="156"/>
        <end position="338"/>
    </location>
</feature>
<dbReference type="GO" id="GO:0003677">
    <property type="term" value="F:DNA binding"/>
    <property type="evidence" value="ECO:0007669"/>
    <property type="project" value="InterPro"/>
</dbReference>
<dbReference type="AlphaFoldDB" id="A0AAE6NZD2"/>
<protein>
    <submittedName>
        <fullName evidence="3">Tyrosine-type recombinase/integrase</fullName>
    </submittedName>
</protein>
<dbReference type="Proteomes" id="UP000326453">
    <property type="component" value="Chromosome 1"/>
</dbReference>
<evidence type="ECO:0000256" key="1">
    <source>
        <dbReference type="ARBA" id="ARBA00023172"/>
    </source>
</evidence>
<keyword evidence="1" id="KW-0233">DNA recombination</keyword>
<dbReference type="InterPro" id="IPR013762">
    <property type="entry name" value="Integrase-like_cat_sf"/>
</dbReference>
<dbReference type="KEGG" id="ppan:ESD82_18665"/>
<dbReference type="Gene3D" id="1.10.443.10">
    <property type="entry name" value="Intergrase catalytic core"/>
    <property type="match status" value="1"/>
</dbReference>
<name>A0AAE6NZD2_PARPN</name>
<accession>A0AAE6NZD2</accession>
<sequence length="354" mass="39117">MMLPRVHRVKKGGKVYRWHRPTRTKLPDDIPESHPDFIAAWAAADAIKGKPQPADPNGTIAAAITMMLGSAHVRAFSAVYKHEVRREADAIRKEYGTAPAAGLREHHITADLAKLEPRRANARLKVWRLICKTAKDRTLMKSDPSAGIRKISIKTDGYAAWSADDVEKFRDRWAIGTVQRACFELVFWTAARTVDAVAIGRQHVGRDGLLVFKQSKTGGRAHVPWTSPLPDYAKGWDRERKAVREAVAALAGDMTFLQTETGRARSIKGLGNVINDAARDAGLENRTAHGLRKARLTMIAECGGSAHAIMAWGGHKTLAEAQRYTQAAEMKRLVLGTEQEQNEVNRPMAAVNRT</sequence>
<evidence type="ECO:0000313" key="4">
    <source>
        <dbReference type="Proteomes" id="UP000326453"/>
    </source>
</evidence>
<organism evidence="3 4">
    <name type="scientific">Paracoccus pantotrophus</name>
    <name type="common">Thiosphaera pantotropha</name>
    <dbReference type="NCBI Taxonomy" id="82367"/>
    <lineage>
        <taxon>Bacteria</taxon>
        <taxon>Pseudomonadati</taxon>
        <taxon>Pseudomonadota</taxon>
        <taxon>Alphaproteobacteria</taxon>
        <taxon>Rhodobacterales</taxon>
        <taxon>Paracoccaceae</taxon>
        <taxon>Paracoccus</taxon>
    </lineage>
</organism>
<dbReference type="PROSITE" id="PS51898">
    <property type="entry name" value="TYR_RECOMBINASE"/>
    <property type="match status" value="1"/>
</dbReference>
<proteinExistence type="predicted"/>
<evidence type="ECO:0000313" key="3">
    <source>
        <dbReference type="EMBL" id="QFG38077.1"/>
    </source>
</evidence>
<dbReference type="InterPro" id="IPR002104">
    <property type="entry name" value="Integrase_catalytic"/>
</dbReference>
<dbReference type="InterPro" id="IPR011010">
    <property type="entry name" value="DNA_brk_join_enz"/>
</dbReference>